<evidence type="ECO:0000313" key="4">
    <source>
        <dbReference type="Proteomes" id="UP000431922"/>
    </source>
</evidence>
<dbReference type="Proteomes" id="UP000431922">
    <property type="component" value="Unassembled WGS sequence"/>
</dbReference>
<reference evidence="3 4" key="1">
    <citation type="submission" date="2019-12" db="EMBL/GenBank/DDBJ databases">
        <title>Genomic-based taxomic classification of the family Erythrobacteraceae.</title>
        <authorList>
            <person name="Xu L."/>
        </authorList>
    </citation>
    <scope>NUCLEOTIDE SEQUENCE [LARGE SCALE GENOMIC DNA]</scope>
    <source>
        <strain evidence="3 4">KCTC 42453</strain>
    </source>
</reference>
<dbReference type="EMBL" id="WTYL01000001">
    <property type="protein sequence ID" value="MXP42970.1"/>
    <property type="molecule type" value="Genomic_DNA"/>
</dbReference>
<dbReference type="InterPro" id="IPR052404">
    <property type="entry name" value="SPP1-like_terminase"/>
</dbReference>
<keyword evidence="4" id="KW-1185">Reference proteome</keyword>
<keyword evidence="2" id="KW-0231">Viral genome packaging</keyword>
<dbReference type="AlphaFoldDB" id="A0A845AXJ4"/>
<sequence>MALTAKQQRFVDEYLIDLNATQAALRAGYSEKTSYSIGQENLNKPEIAQIIQKAMDARSERTEITADYVLAGIQEIAERCLQRSPVMEGYGKERTQATDGEGRHVWAFDATGANKAFENLGKHLKLFTDKVEHSGKIALEQLTDEELAAKIAAYSEGG</sequence>
<dbReference type="OrthoDB" id="8227562at2"/>
<comment type="caution">
    <text evidence="3">The sequence shown here is derived from an EMBL/GenBank/DDBJ whole genome shotgun (WGS) entry which is preliminary data.</text>
</comment>
<keyword evidence="1" id="KW-1188">Viral release from host cell</keyword>
<evidence type="ECO:0000256" key="2">
    <source>
        <dbReference type="ARBA" id="ARBA00023219"/>
    </source>
</evidence>
<dbReference type="InterPro" id="IPR038713">
    <property type="entry name" value="Terminase_Gp1_N_sf"/>
</dbReference>
<accession>A0A845AXJ4</accession>
<evidence type="ECO:0000256" key="1">
    <source>
        <dbReference type="ARBA" id="ARBA00022612"/>
    </source>
</evidence>
<dbReference type="GO" id="GO:0051276">
    <property type="term" value="P:chromosome organization"/>
    <property type="evidence" value="ECO:0007669"/>
    <property type="project" value="InterPro"/>
</dbReference>
<proteinExistence type="predicted"/>
<name>A0A845AXJ4_9SPHN</name>
<dbReference type="RefSeq" id="WP_160754624.1">
    <property type="nucleotide sequence ID" value="NZ_WTYL01000001.1"/>
</dbReference>
<dbReference type="PANTHER" id="PTHR41328:SF2">
    <property type="entry name" value="TERMINASE SMALL SUBUNIT"/>
    <property type="match status" value="1"/>
</dbReference>
<protein>
    <submittedName>
        <fullName evidence="3">Terminase small subunit</fullName>
    </submittedName>
</protein>
<evidence type="ECO:0000313" key="3">
    <source>
        <dbReference type="EMBL" id="MXP42970.1"/>
    </source>
</evidence>
<dbReference type="InterPro" id="IPR005335">
    <property type="entry name" value="Terminase_ssu"/>
</dbReference>
<gene>
    <name evidence="3" type="ORF">GRI65_00705</name>
</gene>
<organism evidence="3 4">
    <name type="scientific">Allopontixanthobacter sediminis</name>
    <dbReference type="NCBI Taxonomy" id="1689985"/>
    <lineage>
        <taxon>Bacteria</taxon>
        <taxon>Pseudomonadati</taxon>
        <taxon>Pseudomonadota</taxon>
        <taxon>Alphaproteobacteria</taxon>
        <taxon>Sphingomonadales</taxon>
        <taxon>Erythrobacteraceae</taxon>
        <taxon>Allopontixanthobacter</taxon>
    </lineage>
</organism>
<dbReference type="PANTHER" id="PTHR41328">
    <property type="entry name" value="TERMINASE SMALL SUBUNIT-RELATED"/>
    <property type="match status" value="1"/>
</dbReference>
<dbReference type="Gene3D" id="1.10.10.1400">
    <property type="entry name" value="Terminase, small subunit, N-terminal DNA-binding domain, HTH motif"/>
    <property type="match status" value="1"/>
</dbReference>
<dbReference type="Pfam" id="PF03592">
    <property type="entry name" value="Terminase_2"/>
    <property type="match status" value="1"/>
</dbReference>